<reference evidence="2 3" key="1">
    <citation type="journal article" date="2014" name="PLoS ONE">
        <title>Global Analysis of Gene Expression Profiles in Physic Nut (Jatropha curcas L.) Seedlings Exposed to Salt Stress.</title>
        <authorList>
            <person name="Zhang L."/>
            <person name="Zhang C."/>
            <person name="Wu P."/>
            <person name="Chen Y."/>
            <person name="Li M."/>
            <person name="Jiang H."/>
            <person name="Wu G."/>
        </authorList>
    </citation>
    <scope>NUCLEOTIDE SEQUENCE [LARGE SCALE GENOMIC DNA]</scope>
    <source>
        <strain evidence="3">cv. GZQX0401</strain>
        <tissue evidence="2">Young leaves</tissue>
    </source>
</reference>
<proteinExistence type="predicted"/>
<gene>
    <name evidence="2" type="ORF">JCGZ_06343</name>
</gene>
<sequence length="64" mass="6934">MKSNDFINCPDRAEVSCFVVTLALIRNGNGEKGKEDRTAAARSRRRGGAARSRRRGGAARVSGR</sequence>
<evidence type="ECO:0000313" key="2">
    <source>
        <dbReference type="EMBL" id="KDP37686.1"/>
    </source>
</evidence>
<evidence type="ECO:0000313" key="3">
    <source>
        <dbReference type="Proteomes" id="UP000027138"/>
    </source>
</evidence>
<dbReference type="EMBL" id="KK914387">
    <property type="protein sequence ID" value="KDP37686.1"/>
    <property type="molecule type" value="Genomic_DNA"/>
</dbReference>
<accession>A0A067KN77</accession>
<feature type="compositionally biased region" description="Basic and acidic residues" evidence="1">
    <location>
        <begin position="29"/>
        <end position="39"/>
    </location>
</feature>
<name>A0A067KN77_JATCU</name>
<feature type="region of interest" description="Disordered" evidence="1">
    <location>
        <begin position="29"/>
        <end position="64"/>
    </location>
</feature>
<protein>
    <submittedName>
        <fullName evidence="2">Uncharacterized protein</fullName>
    </submittedName>
</protein>
<evidence type="ECO:0000256" key="1">
    <source>
        <dbReference type="SAM" id="MobiDB-lite"/>
    </source>
</evidence>
<keyword evidence="3" id="KW-1185">Reference proteome</keyword>
<dbReference type="AlphaFoldDB" id="A0A067KN77"/>
<organism evidence="2 3">
    <name type="scientific">Jatropha curcas</name>
    <name type="common">Barbados nut</name>
    <dbReference type="NCBI Taxonomy" id="180498"/>
    <lineage>
        <taxon>Eukaryota</taxon>
        <taxon>Viridiplantae</taxon>
        <taxon>Streptophyta</taxon>
        <taxon>Embryophyta</taxon>
        <taxon>Tracheophyta</taxon>
        <taxon>Spermatophyta</taxon>
        <taxon>Magnoliopsida</taxon>
        <taxon>eudicotyledons</taxon>
        <taxon>Gunneridae</taxon>
        <taxon>Pentapetalae</taxon>
        <taxon>rosids</taxon>
        <taxon>fabids</taxon>
        <taxon>Malpighiales</taxon>
        <taxon>Euphorbiaceae</taxon>
        <taxon>Crotonoideae</taxon>
        <taxon>Jatropheae</taxon>
        <taxon>Jatropha</taxon>
    </lineage>
</organism>
<feature type="compositionally biased region" description="Basic residues" evidence="1">
    <location>
        <begin position="42"/>
        <end position="64"/>
    </location>
</feature>
<dbReference type="Proteomes" id="UP000027138">
    <property type="component" value="Unassembled WGS sequence"/>
</dbReference>